<evidence type="ECO:0000313" key="2">
    <source>
        <dbReference type="Proteomes" id="UP000055045"/>
    </source>
</evidence>
<gene>
    <name evidence="1" type="ORF">ACN42_g9080</name>
</gene>
<dbReference type="AlphaFoldDB" id="A0A101MCL4"/>
<organism evidence="1 2">
    <name type="scientific">Penicillium freii</name>
    <dbReference type="NCBI Taxonomy" id="48697"/>
    <lineage>
        <taxon>Eukaryota</taxon>
        <taxon>Fungi</taxon>
        <taxon>Dikarya</taxon>
        <taxon>Ascomycota</taxon>
        <taxon>Pezizomycotina</taxon>
        <taxon>Eurotiomycetes</taxon>
        <taxon>Eurotiomycetidae</taxon>
        <taxon>Eurotiales</taxon>
        <taxon>Aspergillaceae</taxon>
        <taxon>Penicillium</taxon>
    </lineage>
</organism>
<comment type="caution">
    <text evidence="1">The sequence shown here is derived from an EMBL/GenBank/DDBJ whole genome shotgun (WGS) entry which is preliminary data.</text>
</comment>
<accession>A0A101MCL4</accession>
<reference evidence="1 2" key="1">
    <citation type="submission" date="2015-10" db="EMBL/GenBank/DDBJ databases">
        <title>Genome sequencing of Penicillium freii.</title>
        <authorList>
            <person name="Nguyen H.D."/>
            <person name="Visagie C.M."/>
            <person name="Seifert K.A."/>
        </authorList>
    </citation>
    <scope>NUCLEOTIDE SEQUENCE [LARGE SCALE GENOMIC DNA]</scope>
    <source>
        <strain evidence="1 2">DAOM 242723</strain>
    </source>
</reference>
<dbReference type="EMBL" id="LLXE01000310">
    <property type="protein sequence ID" value="KUM58077.1"/>
    <property type="molecule type" value="Genomic_DNA"/>
</dbReference>
<keyword evidence="2" id="KW-1185">Reference proteome</keyword>
<dbReference type="Proteomes" id="UP000055045">
    <property type="component" value="Unassembled WGS sequence"/>
</dbReference>
<proteinExistence type="predicted"/>
<protein>
    <submittedName>
        <fullName evidence="1">Uncharacterized protein</fullName>
    </submittedName>
</protein>
<evidence type="ECO:0000313" key="1">
    <source>
        <dbReference type="EMBL" id="KUM58077.1"/>
    </source>
</evidence>
<name>A0A101MCL4_PENFR</name>
<sequence length="67" mass="7687">MDSQALQGCDKLHWKQISPKMINYWGEMENTANPVRQRDQKLLQPCSALVFDESEPRSPLDKGLGQQ</sequence>